<accession>A0A401GM83</accession>
<organism evidence="3 4">
    <name type="scientific">Sparassis crispa</name>
    <dbReference type="NCBI Taxonomy" id="139825"/>
    <lineage>
        <taxon>Eukaryota</taxon>
        <taxon>Fungi</taxon>
        <taxon>Dikarya</taxon>
        <taxon>Basidiomycota</taxon>
        <taxon>Agaricomycotina</taxon>
        <taxon>Agaricomycetes</taxon>
        <taxon>Polyporales</taxon>
        <taxon>Sparassidaceae</taxon>
        <taxon>Sparassis</taxon>
    </lineage>
</organism>
<keyword evidence="4" id="KW-1185">Reference proteome</keyword>
<dbReference type="GO" id="GO:0016887">
    <property type="term" value="F:ATP hydrolysis activity"/>
    <property type="evidence" value="ECO:0007669"/>
    <property type="project" value="InterPro"/>
</dbReference>
<dbReference type="InterPro" id="IPR027417">
    <property type="entry name" value="P-loop_NTPase"/>
</dbReference>
<dbReference type="EMBL" id="BFAD01000005">
    <property type="protein sequence ID" value="GBE83305.1"/>
    <property type="molecule type" value="Genomic_DNA"/>
</dbReference>
<dbReference type="CDD" id="cd19481">
    <property type="entry name" value="RecA-like_protease"/>
    <property type="match status" value="1"/>
</dbReference>
<gene>
    <name evidence="3" type="ORF">SCP_0503530</name>
</gene>
<name>A0A401GM83_9APHY</name>
<reference evidence="3 4" key="1">
    <citation type="journal article" date="2018" name="Sci. Rep.">
        <title>Genome sequence of the cauliflower mushroom Sparassis crispa (Hanabiratake) and its association with beneficial usage.</title>
        <authorList>
            <person name="Kiyama R."/>
            <person name="Furutani Y."/>
            <person name="Kawaguchi K."/>
            <person name="Nakanishi T."/>
        </authorList>
    </citation>
    <scope>NUCLEOTIDE SEQUENCE [LARGE SCALE GENOMIC DNA]</scope>
</reference>
<dbReference type="GO" id="GO:0005524">
    <property type="term" value="F:ATP binding"/>
    <property type="evidence" value="ECO:0007669"/>
    <property type="project" value="InterPro"/>
</dbReference>
<comment type="caution">
    <text evidence="3">The sequence shown here is derived from an EMBL/GenBank/DDBJ whole genome shotgun (WGS) entry which is preliminary data.</text>
</comment>
<dbReference type="PANTHER" id="PTHR46411:SF3">
    <property type="entry name" value="AAA+ ATPASE DOMAIN-CONTAINING PROTEIN"/>
    <property type="match status" value="1"/>
</dbReference>
<dbReference type="STRING" id="139825.A0A401GM83"/>
<dbReference type="Gene3D" id="3.40.50.300">
    <property type="entry name" value="P-loop containing nucleotide triphosphate hydrolases"/>
    <property type="match status" value="1"/>
</dbReference>
<evidence type="ECO:0000259" key="2">
    <source>
        <dbReference type="SMART" id="SM00382"/>
    </source>
</evidence>
<dbReference type="AlphaFoldDB" id="A0A401GM83"/>
<dbReference type="SMART" id="SM00382">
    <property type="entry name" value="AAA"/>
    <property type="match status" value="1"/>
</dbReference>
<dbReference type="InParanoid" id="A0A401GM83"/>
<dbReference type="InterPro" id="IPR054289">
    <property type="entry name" value="DUF7025"/>
</dbReference>
<evidence type="ECO:0000313" key="4">
    <source>
        <dbReference type="Proteomes" id="UP000287166"/>
    </source>
</evidence>
<dbReference type="InterPro" id="IPR003593">
    <property type="entry name" value="AAA+_ATPase"/>
</dbReference>
<feature type="region of interest" description="Disordered" evidence="1">
    <location>
        <begin position="1"/>
        <end position="41"/>
    </location>
</feature>
<dbReference type="RefSeq" id="XP_027614218.1">
    <property type="nucleotide sequence ID" value="XM_027758417.1"/>
</dbReference>
<evidence type="ECO:0000313" key="3">
    <source>
        <dbReference type="EMBL" id="GBE83305.1"/>
    </source>
</evidence>
<proteinExistence type="predicted"/>
<dbReference type="Proteomes" id="UP000287166">
    <property type="component" value="Unassembled WGS sequence"/>
</dbReference>
<evidence type="ECO:0000256" key="1">
    <source>
        <dbReference type="SAM" id="MobiDB-lite"/>
    </source>
</evidence>
<dbReference type="InterPro" id="IPR003959">
    <property type="entry name" value="ATPase_AAA_core"/>
</dbReference>
<sequence length="728" mass="81819">MHRYLSLKRSSTVVPVPEVSAEKEDAAASPSTSHDDNDDTDSTAALVAPAAALPPPNLKVKRVDYYYSTWGKTWKYRNSGAKVTAEMMRPMGSDNSDPWQAYCFVVVRKMPSPQESDAGAEPKFQVTVKSPYFLKACRDVMQEVQGISWTADPLELDPHLLIAFLPQFEAYQHRLQTRKDPSTEDRHILATVGVLLEYLYRDYRSTILRVQNLTSHGEITFDLLYAVFTPRTVLVTECPITGEPRALQLKSVTRVNTISSAFYDLVCESIDAADEGVANTPDGWSPPMDPELHKAAAGKAFGRVQNRVFLPLFKGTVKINSLDAFPINYHPAEAELRRTLLTRGRKWMSLRGVHHMHYKGTSAMACSVGSMKKLVRFNVNSRVMVDRGNFKRLNPNYELPVTKTEAPIQNDVEYDRYGNPVNNNRGIPALRVQSKTQPKQEELTEDEIILTSPVVYGFSLSDKIWLEFNVEHILPIVWNDEAFANLVLPADRKTLLQSLVEAHNADLGFDDFVQGKGHGLVINLFGPPGVGKTLSAEATSEHVRRPLYVIGCGDLGTKASELDQALERVFDIATSWKAIVLIDEADVFLEQRSLHDLERNAMVAVFLRHVEYYRGILFMTTNRIKTFDEAFLSRIHVALHFQELSQAAKVQVWRAFLQKVGASVDDFDESVLQKLAEREINGRQIKNATRTANSLAVSRGEKITFRHLTETLDAMQEFAADFAALSRT</sequence>
<dbReference type="SUPFAM" id="SSF52540">
    <property type="entry name" value="P-loop containing nucleoside triphosphate hydrolases"/>
    <property type="match status" value="1"/>
</dbReference>
<protein>
    <submittedName>
        <fullName evidence="3">ATPase family AAA domain-containing protein</fullName>
    </submittedName>
</protein>
<dbReference type="PANTHER" id="PTHR46411">
    <property type="entry name" value="FAMILY ATPASE, PUTATIVE-RELATED"/>
    <property type="match status" value="1"/>
</dbReference>
<dbReference type="Pfam" id="PF22942">
    <property type="entry name" value="DUF7025"/>
    <property type="match status" value="1"/>
</dbReference>
<dbReference type="OrthoDB" id="10042665at2759"/>
<dbReference type="Pfam" id="PF00004">
    <property type="entry name" value="AAA"/>
    <property type="match status" value="1"/>
</dbReference>
<feature type="domain" description="AAA+ ATPase" evidence="2">
    <location>
        <begin position="518"/>
        <end position="643"/>
    </location>
</feature>
<dbReference type="GeneID" id="38780222"/>